<organism evidence="2 3">
    <name type="scientific">Cryoendolithus antarcticus</name>
    <dbReference type="NCBI Taxonomy" id="1507870"/>
    <lineage>
        <taxon>Eukaryota</taxon>
        <taxon>Fungi</taxon>
        <taxon>Dikarya</taxon>
        <taxon>Ascomycota</taxon>
        <taxon>Pezizomycotina</taxon>
        <taxon>Dothideomycetes</taxon>
        <taxon>Dothideomycetidae</taxon>
        <taxon>Cladosporiales</taxon>
        <taxon>Cladosporiaceae</taxon>
        <taxon>Cryoendolithus</taxon>
    </lineage>
</organism>
<dbReference type="PANTHER" id="PTHR24148:SF73">
    <property type="entry name" value="HET DOMAIN PROTEIN (AFU_ORTHOLOGUE AFUA_8G01020)"/>
    <property type="match status" value="1"/>
</dbReference>
<dbReference type="OrthoDB" id="2157530at2759"/>
<proteinExistence type="predicted"/>
<dbReference type="STRING" id="1507870.A0A1V8SBB1"/>
<dbReference type="PANTHER" id="PTHR24148">
    <property type="entry name" value="ANKYRIN REPEAT DOMAIN-CONTAINING PROTEIN 39 HOMOLOG-RELATED"/>
    <property type="match status" value="1"/>
</dbReference>
<dbReference type="InParanoid" id="A0A1V8SBB1"/>
<protein>
    <recommendedName>
        <fullName evidence="1">Heterokaryon incompatibility domain-containing protein</fullName>
    </recommendedName>
</protein>
<dbReference type="Proteomes" id="UP000192596">
    <property type="component" value="Unassembled WGS sequence"/>
</dbReference>
<evidence type="ECO:0000313" key="3">
    <source>
        <dbReference type="Proteomes" id="UP000192596"/>
    </source>
</evidence>
<dbReference type="EMBL" id="NAJO01000070">
    <property type="protein sequence ID" value="OQN96190.1"/>
    <property type="molecule type" value="Genomic_DNA"/>
</dbReference>
<dbReference type="AlphaFoldDB" id="A0A1V8SBB1"/>
<gene>
    <name evidence="2" type="ORF">B0A48_17697</name>
</gene>
<evidence type="ECO:0000313" key="2">
    <source>
        <dbReference type="EMBL" id="OQN96190.1"/>
    </source>
</evidence>
<feature type="domain" description="Heterokaryon incompatibility" evidence="1">
    <location>
        <begin position="38"/>
        <end position="161"/>
    </location>
</feature>
<dbReference type="InterPro" id="IPR052895">
    <property type="entry name" value="HetReg/Transcr_Mod"/>
</dbReference>
<reference evidence="3" key="1">
    <citation type="submission" date="2017-03" db="EMBL/GenBank/DDBJ databases">
        <title>Genomes of endolithic fungi from Antarctica.</title>
        <authorList>
            <person name="Coleine C."/>
            <person name="Masonjones S."/>
            <person name="Stajich J.E."/>
        </authorList>
    </citation>
    <scope>NUCLEOTIDE SEQUENCE [LARGE SCALE GENOMIC DNA]</scope>
    <source>
        <strain evidence="3">CCFEE 5527</strain>
    </source>
</reference>
<accession>A0A1V8SBB1</accession>
<evidence type="ECO:0000259" key="1">
    <source>
        <dbReference type="Pfam" id="PF06985"/>
    </source>
</evidence>
<name>A0A1V8SBB1_9PEZI</name>
<keyword evidence="3" id="KW-1185">Reference proteome</keyword>
<dbReference type="InterPro" id="IPR010730">
    <property type="entry name" value="HET"/>
</dbReference>
<comment type="caution">
    <text evidence="2">The sequence shown here is derived from an EMBL/GenBank/DDBJ whole genome shotgun (WGS) entry which is preliminary data.</text>
</comment>
<dbReference type="Pfam" id="PF06985">
    <property type="entry name" value="HET"/>
    <property type="match status" value="1"/>
</dbReference>
<sequence>MAALKEGQIRLLHFHNKLDDDVIRLDGRTYDRAEAPSYTALSYEWGLPTSPGAIVLNGESRSVRRNLYNALAYLPDHITGPVWVDALCIDQANAHERNHQVRAMGEIYGCASLVIAWLGLMDNAIRPCFAATGLESLAVVRAARDALVRRRYWTRLWVYQELILARQARIVCGYGSMTYADLETLLWSVDGDYDTHRICYAVSRGPTYDLCEALAQFSTCQCADERDRIFAVLSIVGPDERKVLLQILPEYSTTMKQLIDMARIHVRNIRTRGNVGDELAETALDVLAHMYGAPLLSQQSLGQGTTLVSGNSNTAHHDVLARQGHVIDPAFNPDYAPLRSPMPRPAFWDNPAFNPDYAPLRSSMPWPALWDNPQPHDSRLKG</sequence>